<protein>
    <submittedName>
        <fullName evidence="6">Phospholipase, patatin family</fullName>
    </submittedName>
</protein>
<dbReference type="RefSeq" id="WP_082771000.1">
    <property type="nucleotide sequence ID" value="NZ_CABMOF010000017.1"/>
</dbReference>
<keyword evidence="7" id="KW-1185">Reference proteome</keyword>
<gene>
    <name evidence="6" type="ORF">HMPREF3293_00281</name>
</gene>
<keyword evidence="2 4" id="KW-0442">Lipid degradation</keyword>
<proteinExistence type="predicted"/>
<dbReference type="InterPro" id="IPR037483">
    <property type="entry name" value="YjjU-like"/>
</dbReference>
<dbReference type="EMBL" id="LSZW01000023">
    <property type="protein sequence ID" value="KXK66893.1"/>
    <property type="molecule type" value="Genomic_DNA"/>
</dbReference>
<dbReference type="InterPro" id="IPR002641">
    <property type="entry name" value="PNPLA_dom"/>
</dbReference>
<dbReference type="InterPro" id="IPR045943">
    <property type="entry name" value="DUF6363"/>
</dbReference>
<evidence type="ECO:0000256" key="3">
    <source>
        <dbReference type="ARBA" id="ARBA00023098"/>
    </source>
</evidence>
<sequence length="289" mass="32548">MMTFGGKNMIGLIDGGGGMRGVYTAGIYDRMLDENAKIDYGIGVSAGAANMITYLAGQHGRTLTFFADYTFRREYMSAGNWLRDRNYLNLNYIYTTLTNRGGENPLDYEAFAKTSCPFFIVATDAQTGKAHYFTRGDIAQDNYDVLKASCAIPAACKPYPVNGRLYFDGGVAEPIPYQKAFDDGCDKVIVLITRREDYVKPKQKNMRLLGWMLKKYPEIVDRIAHRHEAYNRSIGELRELVRQGRALLVAPADDCGVNTFTKDREAFVRLYGKGYEDGRKVADFIRDNS</sequence>
<evidence type="ECO:0000256" key="1">
    <source>
        <dbReference type="ARBA" id="ARBA00022801"/>
    </source>
</evidence>
<dbReference type="Proteomes" id="UP000070366">
    <property type="component" value="Unassembled WGS sequence"/>
</dbReference>
<dbReference type="PANTHER" id="PTHR14226">
    <property type="entry name" value="NEUROPATHY TARGET ESTERASE/SWISS CHEESE D.MELANOGASTER"/>
    <property type="match status" value="1"/>
</dbReference>
<evidence type="ECO:0000256" key="2">
    <source>
        <dbReference type="ARBA" id="ARBA00022963"/>
    </source>
</evidence>
<feature type="active site" description="Nucleophile" evidence="4">
    <location>
        <position position="45"/>
    </location>
</feature>
<dbReference type="Pfam" id="PF19890">
    <property type="entry name" value="DUF6363"/>
    <property type="match status" value="1"/>
</dbReference>
<dbReference type="GO" id="GO:0016787">
    <property type="term" value="F:hydrolase activity"/>
    <property type="evidence" value="ECO:0007669"/>
    <property type="project" value="UniProtKB-UniRule"/>
</dbReference>
<evidence type="ECO:0000259" key="5">
    <source>
        <dbReference type="PROSITE" id="PS51635"/>
    </source>
</evidence>
<feature type="short sequence motif" description="GXSXG" evidence="4">
    <location>
        <begin position="43"/>
        <end position="47"/>
    </location>
</feature>
<dbReference type="Gene3D" id="3.40.1090.10">
    <property type="entry name" value="Cytosolic phospholipase A2 catalytic domain"/>
    <property type="match status" value="1"/>
</dbReference>
<feature type="domain" description="PNPLA" evidence="5">
    <location>
        <begin position="12"/>
        <end position="181"/>
    </location>
</feature>
<dbReference type="KEGG" id="cmiu:B1H56_06585"/>
<dbReference type="InterPro" id="IPR016035">
    <property type="entry name" value="Acyl_Trfase/lysoPLipase"/>
</dbReference>
<dbReference type="STRING" id="626937.HMPREF3293_00281"/>
<dbReference type="PATRIC" id="fig|626937.4.peg.282"/>
<feature type="short sequence motif" description="DGA/G" evidence="4">
    <location>
        <begin position="168"/>
        <end position="170"/>
    </location>
</feature>
<dbReference type="Pfam" id="PF01734">
    <property type="entry name" value="Patatin"/>
    <property type="match status" value="1"/>
</dbReference>
<reference evidence="6 7" key="1">
    <citation type="submission" date="2016-02" db="EMBL/GenBank/DDBJ databases">
        <authorList>
            <person name="Wen L."/>
            <person name="He K."/>
            <person name="Yang H."/>
        </authorList>
    </citation>
    <scope>NUCLEOTIDE SEQUENCE [LARGE SCALE GENOMIC DNA]</scope>
    <source>
        <strain evidence="6 7">DSM 22607</strain>
    </source>
</reference>
<dbReference type="CDD" id="cd07208">
    <property type="entry name" value="Pat_hypo_Ecoli_yjju_like"/>
    <property type="match status" value="1"/>
</dbReference>
<evidence type="ECO:0000313" key="7">
    <source>
        <dbReference type="Proteomes" id="UP000070366"/>
    </source>
</evidence>
<feature type="short sequence motif" description="GXGXXG" evidence="4">
    <location>
        <begin position="16"/>
        <end position="21"/>
    </location>
</feature>
<dbReference type="SUPFAM" id="SSF52151">
    <property type="entry name" value="FabD/lysophospholipase-like"/>
    <property type="match status" value="1"/>
</dbReference>
<dbReference type="InterPro" id="IPR050301">
    <property type="entry name" value="NTE"/>
</dbReference>
<feature type="active site" description="Proton acceptor" evidence="4">
    <location>
        <position position="168"/>
    </location>
</feature>
<evidence type="ECO:0000313" key="6">
    <source>
        <dbReference type="EMBL" id="KXK66893.1"/>
    </source>
</evidence>
<dbReference type="GO" id="GO:0016042">
    <property type="term" value="P:lipid catabolic process"/>
    <property type="evidence" value="ECO:0007669"/>
    <property type="project" value="UniProtKB-UniRule"/>
</dbReference>
<comment type="caution">
    <text evidence="6">The sequence shown here is derived from an EMBL/GenBank/DDBJ whole genome shotgun (WGS) entry which is preliminary data.</text>
</comment>
<dbReference type="OrthoDB" id="9802424at2"/>
<dbReference type="AlphaFoldDB" id="A0A136Q892"/>
<dbReference type="PANTHER" id="PTHR14226:SF25">
    <property type="entry name" value="PHOSPHOESTERASE"/>
    <property type="match status" value="1"/>
</dbReference>
<organism evidence="6 7">
    <name type="scientific">Christensenella minuta</name>
    <dbReference type="NCBI Taxonomy" id="626937"/>
    <lineage>
        <taxon>Bacteria</taxon>
        <taxon>Bacillati</taxon>
        <taxon>Bacillota</taxon>
        <taxon>Clostridia</taxon>
        <taxon>Christensenellales</taxon>
        <taxon>Christensenellaceae</taxon>
        <taxon>Christensenella</taxon>
    </lineage>
</organism>
<evidence type="ECO:0000256" key="4">
    <source>
        <dbReference type="PROSITE-ProRule" id="PRU01161"/>
    </source>
</evidence>
<dbReference type="PROSITE" id="PS51635">
    <property type="entry name" value="PNPLA"/>
    <property type="match status" value="1"/>
</dbReference>
<accession>A0A136Q892</accession>
<keyword evidence="3 4" id="KW-0443">Lipid metabolism</keyword>
<name>A0A136Q892_9FIRM</name>
<keyword evidence="1 4" id="KW-0378">Hydrolase</keyword>